<reference evidence="1 2" key="1">
    <citation type="submission" date="2007-03" db="EMBL/GenBank/DDBJ databases">
        <authorList>
            <person name="Fulton L."/>
            <person name="Clifton S."/>
            <person name="Fulton B."/>
            <person name="Xu J."/>
            <person name="Minx P."/>
            <person name="Pepin K.H."/>
            <person name="Johnson M."/>
            <person name="Thiruvilangam P."/>
            <person name="Bhonagiri V."/>
            <person name="Nash W.E."/>
            <person name="Mardis E.R."/>
            <person name="Wilson R.K."/>
        </authorList>
    </citation>
    <scope>NUCLEOTIDE SEQUENCE [LARGE SCALE GENOMIC DNA]</scope>
    <source>
        <strain evidence="1 2">ATCC 29174</strain>
    </source>
</reference>
<dbReference type="EMBL" id="AAVO02000009">
    <property type="protein sequence ID" value="EDM87154.1"/>
    <property type="molecule type" value="Genomic_DNA"/>
</dbReference>
<comment type="caution">
    <text evidence="1">The sequence shown here is derived from an EMBL/GenBank/DDBJ whole genome shotgun (WGS) entry which is preliminary data.</text>
</comment>
<accession>A5ZTJ9</accession>
<evidence type="ECO:0000313" key="2">
    <source>
        <dbReference type="Proteomes" id="UP000006002"/>
    </source>
</evidence>
<reference evidence="1 2" key="2">
    <citation type="submission" date="2007-04" db="EMBL/GenBank/DDBJ databases">
        <title>Draft genome sequence of Ruminococcus obeum (ATCC 29174).</title>
        <authorList>
            <person name="Sudarsanam P."/>
            <person name="Ley R."/>
            <person name="Guruge J."/>
            <person name="Turnbaugh P.J."/>
            <person name="Mahowald M."/>
            <person name="Liep D."/>
            <person name="Gordon J."/>
        </authorList>
    </citation>
    <scope>NUCLEOTIDE SEQUENCE [LARGE SCALE GENOMIC DNA]</scope>
    <source>
        <strain evidence="1 2">ATCC 29174</strain>
    </source>
</reference>
<organism evidence="1 2">
    <name type="scientific">Blautia obeum ATCC 29174</name>
    <dbReference type="NCBI Taxonomy" id="411459"/>
    <lineage>
        <taxon>Bacteria</taxon>
        <taxon>Bacillati</taxon>
        <taxon>Bacillota</taxon>
        <taxon>Clostridia</taxon>
        <taxon>Lachnospirales</taxon>
        <taxon>Lachnospiraceae</taxon>
        <taxon>Blautia</taxon>
    </lineage>
</organism>
<evidence type="ECO:0000313" key="1">
    <source>
        <dbReference type="EMBL" id="EDM87154.1"/>
    </source>
</evidence>
<sequence>MKIRKIYILSKREDFFHQNNTTKIVRMRKTNKKYNFMYV</sequence>
<proteinExistence type="predicted"/>
<name>A5ZTJ9_9FIRM</name>
<dbReference type="AlphaFoldDB" id="A5ZTJ9"/>
<dbReference type="Proteomes" id="UP000006002">
    <property type="component" value="Unassembled WGS sequence"/>
</dbReference>
<dbReference type="HOGENOM" id="CLU_3305583_0_0_9"/>
<protein>
    <submittedName>
        <fullName evidence="1">Uncharacterized protein</fullName>
    </submittedName>
</protein>
<gene>
    <name evidence="1" type="ORF">RUMOBE_02328</name>
</gene>